<evidence type="ECO:0000256" key="6">
    <source>
        <dbReference type="SAM" id="Phobius"/>
    </source>
</evidence>
<feature type="transmembrane region" description="Helical" evidence="6">
    <location>
        <begin position="39"/>
        <end position="61"/>
    </location>
</feature>
<evidence type="ECO:0000256" key="2">
    <source>
        <dbReference type="ARBA" id="ARBA00022692"/>
    </source>
</evidence>
<gene>
    <name evidence="8" type="ORF">GCM10009688_00620</name>
</gene>
<feature type="transmembrane region" description="Helical" evidence="6">
    <location>
        <begin position="252"/>
        <end position="274"/>
    </location>
</feature>
<dbReference type="InterPro" id="IPR020846">
    <property type="entry name" value="MFS_dom"/>
</dbReference>
<feature type="transmembrane region" description="Helical" evidence="6">
    <location>
        <begin position="104"/>
        <end position="123"/>
    </location>
</feature>
<feature type="transmembrane region" description="Helical" evidence="6">
    <location>
        <begin position="226"/>
        <end position="246"/>
    </location>
</feature>
<feature type="region of interest" description="Disordered" evidence="5">
    <location>
        <begin position="546"/>
        <end position="567"/>
    </location>
</feature>
<organism evidence="8 9">
    <name type="scientific">Arthrobacter gandavensis</name>
    <dbReference type="NCBI Taxonomy" id="169960"/>
    <lineage>
        <taxon>Bacteria</taxon>
        <taxon>Bacillati</taxon>
        <taxon>Actinomycetota</taxon>
        <taxon>Actinomycetes</taxon>
        <taxon>Micrococcales</taxon>
        <taxon>Micrococcaceae</taxon>
        <taxon>Arthrobacter</taxon>
    </lineage>
</organism>
<comment type="caution">
    <text evidence="8">The sequence shown here is derived from an EMBL/GenBank/DDBJ whole genome shotgun (WGS) entry which is preliminary data.</text>
</comment>
<accession>A0ABN2NTL4</accession>
<evidence type="ECO:0000256" key="1">
    <source>
        <dbReference type="ARBA" id="ARBA00004651"/>
    </source>
</evidence>
<evidence type="ECO:0000313" key="9">
    <source>
        <dbReference type="Proteomes" id="UP001500784"/>
    </source>
</evidence>
<feature type="transmembrane region" description="Helical" evidence="6">
    <location>
        <begin position="501"/>
        <end position="524"/>
    </location>
</feature>
<dbReference type="Gene3D" id="1.20.1250.20">
    <property type="entry name" value="MFS general substrate transporter like domains"/>
    <property type="match status" value="1"/>
</dbReference>
<feature type="transmembrane region" description="Helical" evidence="6">
    <location>
        <begin position="129"/>
        <end position="150"/>
    </location>
</feature>
<feature type="transmembrane region" description="Helical" evidence="6">
    <location>
        <begin position="192"/>
        <end position="214"/>
    </location>
</feature>
<dbReference type="EMBL" id="BAAALV010000001">
    <property type="protein sequence ID" value="GAA1901072.1"/>
    <property type="molecule type" value="Genomic_DNA"/>
</dbReference>
<dbReference type="InterPro" id="IPR036259">
    <property type="entry name" value="MFS_trans_sf"/>
</dbReference>
<dbReference type="CDD" id="cd17502">
    <property type="entry name" value="MFS_Azr1_MDR_like"/>
    <property type="match status" value="1"/>
</dbReference>
<dbReference type="PRINTS" id="PR01036">
    <property type="entry name" value="TCRTETB"/>
</dbReference>
<proteinExistence type="predicted"/>
<sequence>MPPAVNPSTQPEKQTKPKAPKRTVSPDGTMTHRQVLESLSGLLLGMFVSILAGTVVSTSLPLIISDLDGDQSAYTWVVTGTLLATTVSTPLWGKFADLFNRKLLIQLALGIFVLGSALAGFSQDTGTLIVFRVLQGLGAGGLAALSQIIMADIISPRDRGKYAGLFGAVMAVGTVGGPLLGGVVTDAFGWRWNFFIALPVAIAAIILLQLTLHLPKHAKRKVHIDYLGAVLIAGGVSLLMIWVTLAGNQFEWASLASFLMVAGSAVLLIAAVLVEFKSPEPIIPLSMFKNRTFTLAVVASISVGVSMFGTSVFLAQYMQLARGATPTQSGLLTIPMMAGLLIASTLFGGIISRTGKWKAIMISGGVLTVLGTILLGTLTYETSLVLVGIYMAVLGAGLGMLMQNLVLVVQNSIEVKNLGVATSAVTFFRSLGGTVGVSVLGSVLGTIVATHIKDGISALAPADQAAAAAALGSGTIPKISELPDAIAALVESAYGVGVGHVFMYSVPLAVVTLVAVIFLPNASLGRQNAVQLKKAAAAEAGEPASAAHEASVADHAAGNSRTVSTREVDAAEHALSGAATGSVGLVDPASRSGQPGGENLAK</sequence>
<feature type="transmembrane region" description="Helical" evidence="6">
    <location>
        <begin position="359"/>
        <end position="378"/>
    </location>
</feature>
<feature type="compositionally biased region" description="Polar residues" evidence="5">
    <location>
        <begin position="1"/>
        <end position="12"/>
    </location>
</feature>
<feature type="transmembrane region" description="Helical" evidence="6">
    <location>
        <begin position="330"/>
        <end position="352"/>
    </location>
</feature>
<evidence type="ECO:0000256" key="5">
    <source>
        <dbReference type="SAM" id="MobiDB-lite"/>
    </source>
</evidence>
<dbReference type="PANTHER" id="PTHR23501:SF197">
    <property type="entry name" value="COMD"/>
    <property type="match status" value="1"/>
</dbReference>
<evidence type="ECO:0000256" key="3">
    <source>
        <dbReference type="ARBA" id="ARBA00022989"/>
    </source>
</evidence>
<feature type="transmembrane region" description="Helical" evidence="6">
    <location>
        <begin position="162"/>
        <end position="180"/>
    </location>
</feature>
<dbReference type="Gene3D" id="1.20.1720.10">
    <property type="entry name" value="Multidrug resistance protein D"/>
    <property type="match status" value="1"/>
</dbReference>
<name>A0ABN2NTL4_9MICC</name>
<evidence type="ECO:0000259" key="7">
    <source>
        <dbReference type="PROSITE" id="PS50850"/>
    </source>
</evidence>
<feature type="transmembrane region" description="Helical" evidence="6">
    <location>
        <begin position="384"/>
        <end position="409"/>
    </location>
</feature>
<keyword evidence="9" id="KW-1185">Reference proteome</keyword>
<evidence type="ECO:0000256" key="4">
    <source>
        <dbReference type="ARBA" id="ARBA00023136"/>
    </source>
</evidence>
<feature type="transmembrane region" description="Helical" evidence="6">
    <location>
        <begin position="430"/>
        <end position="452"/>
    </location>
</feature>
<keyword evidence="2 6" id="KW-0812">Transmembrane</keyword>
<feature type="domain" description="Major facilitator superfamily (MFS) profile" evidence="7">
    <location>
        <begin position="38"/>
        <end position="524"/>
    </location>
</feature>
<feature type="compositionally biased region" description="Low complexity" evidence="5">
    <location>
        <begin position="546"/>
        <end position="557"/>
    </location>
</feature>
<dbReference type="InterPro" id="IPR011701">
    <property type="entry name" value="MFS"/>
</dbReference>
<feature type="transmembrane region" description="Helical" evidence="6">
    <location>
        <begin position="295"/>
        <end position="318"/>
    </location>
</feature>
<keyword evidence="4 6" id="KW-0472">Membrane</keyword>
<dbReference type="PANTHER" id="PTHR23501">
    <property type="entry name" value="MAJOR FACILITATOR SUPERFAMILY"/>
    <property type="match status" value="1"/>
</dbReference>
<evidence type="ECO:0000313" key="8">
    <source>
        <dbReference type="EMBL" id="GAA1901072.1"/>
    </source>
</evidence>
<comment type="subcellular location">
    <subcellularLocation>
        <location evidence="1">Cell membrane</location>
        <topology evidence="1">Multi-pass membrane protein</topology>
    </subcellularLocation>
</comment>
<dbReference type="Proteomes" id="UP001500784">
    <property type="component" value="Unassembled WGS sequence"/>
</dbReference>
<keyword evidence="3 6" id="KW-1133">Transmembrane helix</keyword>
<dbReference type="PROSITE" id="PS50850">
    <property type="entry name" value="MFS"/>
    <property type="match status" value="1"/>
</dbReference>
<reference evidence="8 9" key="1">
    <citation type="journal article" date="2019" name="Int. J. Syst. Evol. Microbiol.">
        <title>The Global Catalogue of Microorganisms (GCM) 10K type strain sequencing project: providing services to taxonomists for standard genome sequencing and annotation.</title>
        <authorList>
            <consortium name="The Broad Institute Genomics Platform"/>
            <consortium name="The Broad Institute Genome Sequencing Center for Infectious Disease"/>
            <person name="Wu L."/>
            <person name="Ma J."/>
        </authorList>
    </citation>
    <scope>NUCLEOTIDE SEQUENCE [LARGE SCALE GENOMIC DNA]</scope>
    <source>
        <strain evidence="8 9">JCM 13316</strain>
    </source>
</reference>
<dbReference type="Pfam" id="PF07690">
    <property type="entry name" value="MFS_1"/>
    <property type="match status" value="1"/>
</dbReference>
<dbReference type="SUPFAM" id="SSF103473">
    <property type="entry name" value="MFS general substrate transporter"/>
    <property type="match status" value="1"/>
</dbReference>
<feature type="region of interest" description="Disordered" evidence="5">
    <location>
        <begin position="1"/>
        <end position="30"/>
    </location>
</feature>
<protein>
    <submittedName>
        <fullName evidence="8">MDR family MFS transporter</fullName>
    </submittedName>
</protein>
<feature type="transmembrane region" description="Helical" evidence="6">
    <location>
        <begin position="73"/>
        <end position="92"/>
    </location>
</feature>
<feature type="region of interest" description="Disordered" evidence="5">
    <location>
        <begin position="579"/>
        <end position="602"/>
    </location>
</feature>